<dbReference type="InterPro" id="IPR013517">
    <property type="entry name" value="FG-GAP"/>
</dbReference>
<dbReference type="SMART" id="SM00191">
    <property type="entry name" value="Int_alpha"/>
    <property type="match status" value="5"/>
</dbReference>
<feature type="domain" description="PKD" evidence="5">
    <location>
        <begin position="729"/>
        <end position="797"/>
    </location>
</feature>
<dbReference type="EMBL" id="JAFREP010000016">
    <property type="protein sequence ID" value="MBO1320336.1"/>
    <property type="molecule type" value="Genomic_DNA"/>
</dbReference>
<keyword evidence="3" id="KW-1015">Disulfide bond</keyword>
<dbReference type="Pfam" id="PF18911">
    <property type="entry name" value="PKD_4"/>
    <property type="match status" value="2"/>
</dbReference>
<dbReference type="InterPro" id="IPR013519">
    <property type="entry name" value="Int_alpha_beta-p"/>
</dbReference>
<dbReference type="PANTHER" id="PTHR36220:SF1">
    <property type="entry name" value="GAMMA TUBULIN COMPLEX COMPONENT C-TERMINAL DOMAIN-CONTAINING PROTEIN"/>
    <property type="match status" value="1"/>
</dbReference>
<proteinExistence type="predicted"/>
<dbReference type="Pfam" id="PF13385">
    <property type="entry name" value="Laminin_G_3"/>
    <property type="match status" value="1"/>
</dbReference>
<dbReference type="SUPFAM" id="SSF49899">
    <property type="entry name" value="Concanavalin A-like lectins/glucanases"/>
    <property type="match status" value="1"/>
</dbReference>
<dbReference type="SMART" id="SM00560">
    <property type="entry name" value="LamGL"/>
    <property type="match status" value="1"/>
</dbReference>
<evidence type="ECO:0000259" key="5">
    <source>
        <dbReference type="PROSITE" id="PS50093"/>
    </source>
</evidence>
<dbReference type="SMART" id="SM00089">
    <property type="entry name" value="PKD"/>
    <property type="match status" value="2"/>
</dbReference>
<evidence type="ECO:0000313" key="6">
    <source>
        <dbReference type="EMBL" id="MBO1320336.1"/>
    </source>
</evidence>
<evidence type="ECO:0000256" key="3">
    <source>
        <dbReference type="ARBA" id="ARBA00023157"/>
    </source>
</evidence>
<dbReference type="PROSITE" id="PS50093">
    <property type="entry name" value="PKD"/>
    <property type="match status" value="2"/>
</dbReference>
<dbReference type="Proteomes" id="UP000664417">
    <property type="component" value="Unassembled WGS sequence"/>
</dbReference>
<dbReference type="Gene3D" id="2.60.120.200">
    <property type="match status" value="1"/>
</dbReference>
<dbReference type="InterPro" id="IPR006558">
    <property type="entry name" value="LamG-like"/>
</dbReference>
<dbReference type="Gene3D" id="2.130.10.130">
    <property type="entry name" value="Integrin alpha, N-terminal"/>
    <property type="match status" value="4"/>
</dbReference>
<dbReference type="PROSITE" id="PS51470">
    <property type="entry name" value="FG_GAP"/>
    <property type="match status" value="3"/>
</dbReference>
<evidence type="ECO:0000256" key="4">
    <source>
        <dbReference type="ARBA" id="ARBA00023180"/>
    </source>
</evidence>
<dbReference type="FunFam" id="2.60.40.10:FF:000270">
    <property type="entry name" value="Cell surface protein"/>
    <property type="match status" value="2"/>
</dbReference>
<dbReference type="InterPro" id="IPR000601">
    <property type="entry name" value="PKD_dom"/>
</dbReference>
<dbReference type="PANTHER" id="PTHR36220">
    <property type="entry name" value="UNNAMED PRODUCT"/>
    <property type="match status" value="1"/>
</dbReference>
<keyword evidence="4" id="KW-0325">Glycoprotein</keyword>
<sequence>MIISLFFCCVIGISFAIGQPLVYEQKKIMASDGMPGEKFGASVSLSENTMVVGAPLKGKNANDVGYGGAYIFERDFGGSENWGEVATLIAPDGANFDQFGRSVSMCGNTLVVGAPGNVNSGTRTGSVYIFERQNPSTESWELTIKITSSDGVDGDLFGYALSIDGHTLVVGAIGNDAFGDSAGSAYIFERNYGGEGNWGEVKKIIGSNSTNGSSFGVSTSISGDTLVVGANDEFGLGTRNGVAYVFERNEGGANNWGQVSRLLDSTPSTLDGGEFGKSVSISGDMVVVSNPTEHFGNEGSGSVFIFERDQGGINNWGQIRKLTPVNGLVNTYGNFGASVALDGDALVASDFVHAKVPIFERHFGGADNWGTHAHFIASDSEPINYGQFGISLAISGNTVAVGARHDNDNGENSGSVYLFEALNGRVLNADFLVNDTAGTVPLTVQFTDSSTATNTTITSWQWDFDGDGITDSVDQHPVWTYTQPGQYTVSLTVSDSMESDTETKTEFILVTAPPRHHSTWPFDENTGCIAFDATGANDGTLLPACSENSPTWVPGASNAALRFDGYDDRVVVPADPSLQPDQLTVAAWVYPENTGTWDTVLMHSSTSRWSDGYGIYYRSNAGINFYINHYNIRVVAPIPSGQWTHVAGTYDGSAIRLYLNGEQVAFRDYALPINYPSATAPLLIGKGTGGSVAYAWNGMIDEVHLVGEAMSTSEIQALCELGPQDPASLNADFTPDTTSGDTPLRVQFTDTSTATNTAITSWQWDFDDDGIIDATGRDPMFIYETPGTYTVTLTISDGSLSDVATKIDLVTASTPPATTVTETLKFAPSDGAELDRMGYAVAVSGDTAVIGAYQDDDYGYNSGSAYILERDPSDPNSWLFVKKLFASDASATDHFGFSVAIDGDTLLIGAYLSDGGEPDTGAAYVFERNHGGLNHWGEVAKLSASDAGGGNHLAFSVALQGNTAVLGAPMAEGTGSAYVFERHFGGTEAWGEVLKVTSPESNLDDRFGSSVAIDVNTLVVGAYNGDGSEVDAGSAYVFKRDQGNPLQWHEIKELIASDGLVTDRFGWSVTIRKDTIAIGADRHDVAGGINAGAVYLFERDHGGLETWGQVRKLFLLSPGNNDRFGHSISLNEASETLVVATPWSNEVLATSGSVSVFQRHFGGTQAWGKALVLTASEGASQDWFGYSVSMSGSSVLVGAPYDDDHGRDSGACYFFEL</sequence>
<dbReference type="SUPFAM" id="SSF69318">
    <property type="entry name" value="Integrin alpha N-terminal domain"/>
    <property type="match status" value="1"/>
</dbReference>
<dbReference type="InterPro" id="IPR013320">
    <property type="entry name" value="ConA-like_dom_sf"/>
</dbReference>
<keyword evidence="7" id="KW-1185">Reference proteome</keyword>
<dbReference type="InterPro" id="IPR035986">
    <property type="entry name" value="PKD_dom_sf"/>
</dbReference>
<accession>A0A8J7QH73</accession>
<gene>
    <name evidence="6" type="ORF">J3U88_17810</name>
</gene>
<evidence type="ECO:0000256" key="2">
    <source>
        <dbReference type="ARBA" id="ARBA00022737"/>
    </source>
</evidence>
<feature type="domain" description="PKD" evidence="5">
    <location>
        <begin position="427"/>
        <end position="515"/>
    </location>
</feature>
<organism evidence="6 7">
    <name type="scientific">Acanthopleuribacter pedis</name>
    <dbReference type="NCBI Taxonomy" id="442870"/>
    <lineage>
        <taxon>Bacteria</taxon>
        <taxon>Pseudomonadati</taxon>
        <taxon>Acidobacteriota</taxon>
        <taxon>Holophagae</taxon>
        <taxon>Acanthopleuribacterales</taxon>
        <taxon>Acanthopleuribacteraceae</taxon>
        <taxon>Acanthopleuribacter</taxon>
    </lineage>
</organism>
<evidence type="ECO:0000256" key="1">
    <source>
        <dbReference type="ARBA" id="ARBA00022729"/>
    </source>
</evidence>
<dbReference type="CDD" id="cd00146">
    <property type="entry name" value="PKD"/>
    <property type="match status" value="2"/>
</dbReference>
<dbReference type="InterPro" id="IPR028994">
    <property type="entry name" value="Integrin_alpha_N"/>
</dbReference>
<dbReference type="InterPro" id="IPR022409">
    <property type="entry name" value="PKD/Chitinase_dom"/>
</dbReference>
<protein>
    <submittedName>
        <fullName evidence="6">PKD domain-containing protein</fullName>
    </submittedName>
</protein>
<comment type="caution">
    <text evidence="6">The sequence shown here is derived from an EMBL/GenBank/DDBJ whole genome shotgun (WGS) entry which is preliminary data.</text>
</comment>
<dbReference type="SUPFAM" id="SSF49299">
    <property type="entry name" value="PKD domain"/>
    <property type="match status" value="2"/>
</dbReference>
<keyword evidence="1" id="KW-0732">Signal</keyword>
<dbReference type="RefSeq" id="WP_207860290.1">
    <property type="nucleotide sequence ID" value="NZ_JAFREP010000016.1"/>
</dbReference>
<keyword evidence="2" id="KW-0677">Repeat</keyword>
<dbReference type="Gene3D" id="2.60.40.10">
    <property type="entry name" value="Immunoglobulins"/>
    <property type="match status" value="2"/>
</dbReference>
<evidence type="ECO:0000313" key="7">
    <source>
        <dbReference type="Proteomes" id="UP000664417"/>
    </source>
</evidence>
<dbReference type="Pfam" id="PF14312">
    <property type="entry name" value="FG-GAP_2"/>
    <property type="match status" value="12"/>
</dbReference>
<name>A0A8J7QH73_9BACT</name>
<dbReference type="AlphaFoldDB" id="A0A8J7QH73"/>
<reference evidence="6" key="1">
    <citation type="submission" date="2021-03" db="EMBL/GenBank/DDBJ databases">
        <authorList>
            <person name="Wang G."/>
        </authorList>
    </citation>
    <scope>NUCLEOTIDE SEQUENCE</scope>
    <source>
        <strain evidence="6">KCTC 12899</strain>
    </source>
</reference>
<dbReference type="InterPro" id="IPR013783">
    <property type="entry name" value="Ig-like_fold"/>
</dbReference>